<dbReference type="InterPro" id="IPR016181">
    <property type="entry name" value="Acyl_CoA_acyltransferase"/>
</dbReference>
<gene>
    <name evidence="1" type="ORF">Ato02nite_046140</name>
</gene>
<dbReference type="AlphaFoldDB" id="A0A919TDH4"/>
<dbReference type="EMBL" id="BOQN01000059">
    <property type="protein sequence ID" value="GIM92821.1"/>
    <property type="molecule type" value="Genomic_DNA"/>
</dbReference>
<protein>
    <submittedName>
        <fullName evidence="1">N-acetyltransferase</fullName>
    </submittedName>
</protein>
<evidence type="ECO:0000313" key="2">
    <source>
        <dbReference type="Proteomes" id="UP000677082"/>
    </source>
</evidence>
<evidence type="ECO:0000313" key="1">
    <source>
        <dbReference type="EMBL" id="GIM92821.1"/>
    </source>
</evidence>
<name>A0A919TDH4_9ACTN</name>
<dbReference type="Gene3D" id="3.40.630.30">
    <property type="match status" value="1"/>
</dbReference>
<accession>A0A919TDH4</accession>
<sequence>MEQSLAEILDAAAAGRFPPDDAGVTVVPQHHARDAGVVAFTGHSVVFIDEDPAWVRATLAGIDCDRLAAAMNPRFLAALLERTGRQTETIDLLTVASALPGEPPIALKEISDMGHPRVRRALTRRDDVRVWLADGGVVVLGRGIAGRWEMAIEVEPGERHRGLGRQLAVASRHLVPAGAMIWSQQAPGNARAVRSFHAAGFRAVGSEALLAAPTGFLTR</sequence>
<dbReference type="RefSeq" id="WP_213008654.1">
    <property type="nucleotide sequence ID" value="NZ_BOQN01000059.1"/>
</dbReference>
<keyword evidence="2" id="KW-1185">Reference proteome</keyword>
<dbReference type="Proteomes" id="UP000677082">
    <property type="component" value="Unassembled WGS sequence"/>
</dbReference>
<dbReference type="SUPFAM" id="SSF55729">
    <property type="entry name" value="Acyl-CoA N-acyltransferases (Nat)"/>
    <property type="match status" value="1"/>
</dbReference>
<proteinExistence type="predicted"/>
<organism evidence="1 2">
    <name type="scientific">Paractinoplanes toevensis</name>
    <dbReference type="NCBI Taxonomy" id="571911"/>
    <lineage>
        <taxon>Bacteria</taxon>
        <taxon>Bacillati</taxon>
        <taxon>Actinomycetota</taxon>
        <taxon>Actinomycetes</taxon>
        <taxon>Micromonosporales</taxon>
        <taxon>Micromonosporaceae</taxon>
        <taxon>Paractinoplanes</taxon>
    </lineage>
</organism>
<reference evidence="1 2" key="1">
    <citation type="submission" date="2021-03" db="EMBL/GenBank/DDBJ databases">
        <title>Whole genome shotgun sequence of Actinoplanes toevensis NBRC 105298.</title>
        <authorList>
            <person name="Komaki H."/>
            <person name="Tamura T."/>
        </authorList>
    </citation>
    <scope>NUCLEOTIDE SEQUENCE [LARGE SCALE GENOMIC DNA]</scope>
    <source>
        <strain evidence="1 2">NBRC 105298</strain>
    </source>
</reference>
<comment type="caution">
    <text evidence="1">The sequence shown here is derived from an EMBL/GenBank/DDBJ whole genome shotgun (WGS) entry which is preliminary data.</text>
</comment>